<accession>A0ABP8ECE8</accession>
<proteinExistence type="predicted"/>
<evidence type="ECO:0000313" key="1">
    <source>
        <dbReference type="EMBL" id="GAA4269733.1"/>
    </source>
</evidence>
<gene>
    <name evidence="1" type="ORF">GCM10022257_18340</name>
</gene>
<name>A0ABP8ECE8_9FLAO</name>
<evidence type="ECO:0008006" key="3">
    <source>
        <dbReference type="Google" id="ProtNLM"/>
    </source>
</evidence>
<organism evidence="1 2">
    <name type="scientific">Hyunsoonleella aestuarii</name>
    <dbReference type="NCBI Taxonomy" id="912802"/>
    <lineage>
        <taxon>Bacteria</taxon>
        <taxon>Pseudomonadati</taxon>
        <taxon>Bacteroidota</taxon>
        <taxon>Flavobacteriia</taxon>
        <taxon>Flavobacteriales</taxon>
        <taxon>Flavobacteriaceae</taxon>
    </lineage>
</organism>
<sequence>MISPFYLKHKTPNNIYVFKTNIESESDMNVIEFLLNSNPKIIQCSVDLEDIDRVLRIEASKYLSEKEIIDMVKSKGFYVEELE</sequence>
<reference evidence="2" key="1">
    <citation type="journal article" date="2019" name="Int. J. Syst. Evol. Microbiol.">
        <title>The Global Catalogue of Microorganisms (GCM) 10K type strain sequencing project: providing services to taxonomists for standard genome sequencing and annotation.</title>
        <authorList>
            <consortium name="The Broad Institute Genomics Platform"/>
            <consortium name="The Broad Institute Genome Sequencing Center for Infectious Disease"/>
            <person name="Wu L."/>
            <person name="Ma J."/>
        </authorList>
    </citation>
    <scope>NUCLEOTIDE SEQUENCE [LARGE SCALE GENOMIC DNA]</scope>
    <source>
        <strain evidence="2">JCM 17452</strain>
    </source>
</reference>
<dbReference type="RefSeq" id="WP_139000375.1">
    <property type="nucleotide sequence ID" value="NZ_BAABAV010000001.1"/>
</dbReference>
<evidence type="ECO:0000313" key="2">
    <source>
        <dbReference type="Proteomes" id="UP001500027"/>
    </source>
</evidence>
<protein>
    <recommendedName>
        <fullName evidence="3">Heavy-metal-associated domain-containing protein</fullName>
    </recommendedName>
</protein>
<comment type="caution">
    <text evidence="1">The sequence shown here is derived from an EMBL/GenBank/DDBJ whole genome shotgun (WGS) entry which is preliminary data.</text>
</comment>
<dbReference type="Proteomes" id="UP001500027">
    <property type="component" value="Unassembled WGS sequence"/>
</dbReference>
<keyword evidence="2" id="KW-1185">Reference proteome</keyword>
<dbReference type="EMBL" id="BAABAV010000001">
    <property type="protein sequence ID" value="GAA4269733.1"/>
    <property type="molecule type" value="Genomic_DNA"/>
</dbReference>